<sequence>MSEMTLFGGNSLVNSDLLKSLQDMNTNLAGSVGGGGNRISIRGMRFRQYAGGEQVAVSKDDAMNIVILNAARISRTYFAGKYDPDNPTPPACWSTDTQVPSPEVPAEQRMSDKCSTCPMNIKGSGQGDSRACRYNQRLAVAIEGELDKVYQLQLPATSIFGEAKGSQMGMQAYARYLQAHNTPAIAVVTQMSFDTNAETPKLFFKPVRPLTEPELRVAVGAKDSAEAIKAITLTVTQTDGVQKAAPKGSKPYNPYKENIEVEEAPKPKPKAKAEPEFEEPVVASKKAAPKAQAADNDLASIVDEWDD</sequence>
<dbReference type="EMBL" id="LR797241">
    <property type="protein sequence ID" value="CAB4196158.1"/>
    <property type="molecule type" value="Genomic_DNA"/>
</dbReference>
<proteinExistence type="predicted"/>
<feature type="compositionally biased region" description="Low complexity" evidence="1">
    <location>
        <begin position="280"/>
        <end position="294"/>
    </location>
</feature>
<protein>
    <submittedName>
        <fullName evidence="3">Uncharacterized protein</fullName>
    </submittedName>
</protein>
<dbReference type="EMBL" id="LR797015">
    <property type="protein sequence ID" value="CAB4181459.1"/>
    <property type="molecule type" value="Genomic_DNA"/>
</dbReference>
<feature type="region of interest" description="Disordered" evidence="1">
    <location>
        <begin position="242"/>
        <end position="307"/>
    </location>
</feature>
<evidence type="ECO:0000313" key="5">
    <source>
        <dbReference type="EMBL" id="CAB4190007.1"/>
    </source>
</evidence>
<evidence type="ECO:0000313" key="2">
    <source>
        <dbReference type="EMBL" id="CAB4156065.1"/>
    </source>
</evidence>
<dbReference type="EMBL" id="LR796846">
    <property type="protein sequence ID" value="CAB4169338.1"/>
    <property type="molecule type" value="Genomic_DNA"/>
</dbReference>
<evidence type="ECO:0000313" key="6">
    <source>
        <dbReference type="EMBL" id="CAB4196158.1"/>
    </source>
</evidence>
<reference evidence="3" key="1">
    <citation type="submission" date="2020-05" db="EMBL/GenBank/DDBJ databases">
        <authorList>
            <person name="Chiriac C."/>
            <person name="Salcher M."/>
            <person name="Ghai R."/>
            <person name="Kavagutti S V."/>
        </authorList>
    </citation>
    <scope>NUCLEOTIDE SEQUENCE</scope>
</reference>
<evidence type="ECO:0000256" key="1">
    <source>
        <dbReference type="SAM" id="MobiDB-lite"/>
    </source>
</evidence>
<dbReference type="EMBL" id="LR798365">
    <property type="protein sequence ID" value="CAB5226594.1"/>
    <property type="molecule type" value="Genomic_DNA"/>
</dbReference>
<evidence type="ECO:0000313" key="3">
    <source>
        <dbReference type="EMBL" id="CAB4169338.1"/>
    </source>
</evidence>
<evidence type="ECO:0000313" key="7">
    <source>
        <dbReference type="EMBL" id="CAB4210990.1"/>
    </source>
</evidence>
<feature type="compositionally biased region" description="Basic and acidic residues" evidence="1">
    <location>
        <begin position="257"/>
        <end position="275"/>
    </location>
</feature>
<name>A0A6J5PJJ7_9CAUD</name>
<dbReference type="EMBL" id="LR796628">
    <property type="protein sequence ID" value="CAB4156065.1"/>
    <property type="molecule type" value="Genomic_DNA"/>
</dbReference>
<organism evidence="3">
    <name type="scientific">uncultured Caudovirales phage</name>
    <dbReference type="NCBI Taxonomy" id="2100421"/>
    <lineage>
        <taxon>Viruses</taxon>
        <taxon>Duplodnaviria</taxon>
        <taxon>Heunggongvirae</taxon>
        <taxon>Uroviricota</taxon>
        <taxon>Caudoviricetes</taxon>
        <taxon>Peduoviridae</taxon>
        <taxon>Maltschvirus</taxon>
        <taxon>Maltschvirus maltsch</taxon>
    </lineage>
</organism>
<dbReference type="EMBL" id="LR797365">
    <property type="protein sequence ID" value="CAB4210990.1"/>
    <property type="molecule type" value="Genomic_DNA"/>
</dbReference>
<evidence type="ECO:0000313" key="4">
    <source>
        <dbReference type="EMBL" id="CAB4181459.1"/>
    </source>
</evidence>
<dbReference type="EMBL" id="LR797154">
    <property type="protein sequence ID" value="CAB4190007.1"/>
    <property type="molecule type" value="Genomic_DNA"/>
</dbReference>
<evidence type="ECO:0000313" key="8">
    <source>
        <dbReference type="EMBL" id="CAB5226594.1"/>
    </source>
</evidence>
<accession>A0A6J5PJJ7</accession>
<gene>
    <name evidence="4" type="ORF">UFOVP1064_36</name>
    <name evidence="5" type="ORF">UFOVP1197_27</name>
    <name evidence="6" type="ORF">UFOVP1294_63</name>
    <name evidence="7" type="ORF">UFOVP1412_66</name>
    <name evidence="8" type="ORF">UFOVP1515_5</name>
    <name evidence="2" type="ORF">UFOVP659_39</name>
    <name evidence="3" type="ORF">UFOVP885_18</name>
</gene>